<feature type="compositionally biased region" description="Low complexity" evidence="2">
    <location>
        <begin position="355"/>
        <end position="367"/>
    </location>
</feature>
<feature type="compositionally biased region" description="Polar residues" evidence="2">
    <location>
        <begin position="187"/>
        <end position="197"/>
    </location>
</feature>
<dbReference type="PROSITE" id="PS50102">
    <property type="entry name" value="RRM"/>
    <property type="match status" value="1"/>
</dbReference>
<dbReference type="FunFam" id="3.30.70.330:FF:000589">
    <property type="entry name" value="RNA-binding protein-like"/>
    <property type="match status" value="1"/>
</dbReference>
<feature type="region of interest" description="Disordered" evidence="2">
    <location>
        <begin position="170"/>
        <end position="197"/>
    </location>
</feature>
<evidence type="ECO:0000259" key="4">
    <source>
        <dbReference type="PROSITE" id="PS50177"/>
    </source>
</evidence>
<feature type="region of interest" description="Disordered" evidence="2">
    <location>
        <begin position="38"/>
        <end position="64"/>
    </location>
</feature>
<sequence length="374" mass="40006">MLRETSTQSFFLAPQDKGFYVLNDVFRFIEEADHQQGNQSFANGIDTPHVQEDDFPPQQEQHAPEDIVSVPVEEEGISNEEVYNTSENGEVVVEEEPIAEVIDEIPNNSQAAEAVEAVEAVVVEPNVITAHEEMPKKSYASIVKVMKDNASASVSARAPSRPMPIRAEPQTVAAPTAAPASDVPVTSSTTAESSNVQEAEAEGYSIYVKSLPLDATPTQLEDEFKKFGPIKPGGIQVRSHKLQGFCYGFVEFEVASAVHSAIEASPVMIGGRPAYVEEKRTTSSRVGNRGRFPPGRGGGFRGDGRGRGNYSGGRGYGRGDFNARPDFGGRGGGGWGRSSNRASDVGYQRVDNFDTSGSRGSTAGSSAIPASNKN</sequence>
<dbReference type="InterPro" id="IPR018222">
    <property type="entry name" value="Nuclear_transport_factor_2_euk"/>
</dbReference>
<evidence type="ECO:0000313" key="6">
    <source>
        <dbReference type="Proteomes" id="UP001327560"/>
    </source>
</evidence>
<accession>A0AAQ3Q4H0</accession>
<dbReference type="InterPro" id="IPR035979">
    <property type="entry name" value="RBD_domain_sf"/>
</dbReference>
<protein>
    <submittedName>
        <fullName evidence="5">Ras GTPase-activating protein-binding protein 1-like isoform X1</fullName>
    </submittedName>
</protein>
<dbReference type="SUPFAM" id="SSF54928">
    <property type="entry name" value="RNA-binding domain, RBD"/>
    <property type="match status" value="1"/>
</dbReference>
<dbReference type="CDD" id="cd00590">
    <property type="entry name" value="RRM_SF"/>
    <property type="match status" value="1"/>
</dbReference>
<dbReference type="Pfam" id="PF00076">
    <property type="entry name" value="RRM_1"/>
    <property type="match status" value="1"/>
</dbReference>
<dbReference type="SMART" id="SM00360">
    <property type="entry name" value="RRM"/>
    <property type="match status" value="1"/>
</dbReference>
<feature type="domain" description="NTF2" evidence="4">
    <location>
        <begin position="1"/>
        <end position="28"/>
    </location>
</feature>
<dbReference type="InterPro" id="IPR012677">
    <property type="entry name" value="Nucleotide-bd_a/b_plait_sf"/>
</dbReference>
<dbReference type="PANTHER" id="PTHR10693:SF20">
    <property type="entry name" value="AT27578P"/>
    <property type="match status" value="1"/>
</dbReference>
<feature type="compositionally biased region" description="Gly residues" evidence="2">
    <location>
        <begin position="295"/>
        <end position="318"/>
    </location>
</feature>
<dbReference type="GO" id="GO:1990904">
    <property type="term" value="C:ribonucleoprotein complex"/>
    <property type="evidence" value="ECO:0007669"/>
    <property type="project" value="TreeGrafter"/>
</dbReference>
<feature type="region of interest" description="Disordered" evidence="2">
    <location>
        <begin position="279"/>
        <end position="374"/>
    </location>
</feature>
<dbReference type="InterPro" id="IPR000504">
    <property type="entry name" value="RRM_dom"/>
</dbReference>
<organism evidence="5 6">
    <name type="scientific">Canna indica</name>
    <name type="common">Indian-shot</name>
    <dbReference type="NCBI Taxonomy" id="4628"/>
    <lineage>
        <taxon>Eukaryota</taxon>
        <taxon>Viridiplantae</taxon>
        <taxon>Streptophyta</taxon>
        <taxon>Embryophyta</taxon>
        <taxon>Tracheophyta</taxon>
        <taxon>Spermatophyta</taxon>
        <taxon>Magnoliopsida</taxon>
        <taxon>Liliopsida</taxon>
        <taxon>Zingiberales</taxon>
        <taxon>Cannaceae</taxon>
        <taxon>Canna</taxon>
    </lineage>
</organism>
<dbReference type="Gene3D" id="3.10.450.50">
    <property type="match status" value="1"/>
</dbReference>
<dbReference type="Gene3D" id="3.30.70.330">
    <property type="match status" value="1"/>
</dbReference>
<evidence type="ECO:0000313" key="5">
    <source>
        <dbReference type="EMBL" id="WOK97448.1"/>
    </source>
</evidence>
<name>A0AAQ3Q4H0_9LILI</name>
<evidence type="ECO:0000256" key="2">
    <source>
        <dbReference type="SAM" id="MobiDB-lite"/>
    </source>
</evidence>
<proteinExistence type="predicted"/>
<keyword evidence="6" id="KW-1185">Reference proteome</keyword>
<dbReference type="Proteomes" id="UP001327560">
    <property type="component" value="Chromosome 2"/>
</dbReference>
<evidence type="ECO:0000259" key="3">
    <source>
        <dbReference type="PROSITE" id="PS50102"/>
    </source>
</evidence>
<dbReference type="GO" id="GO:0005829">
    <property type="term" value="C:cytosol"/>
    <property type="evidence" value="ECO:0007669"/>
    <property type="project" value="TreeGrafter"/>
</dbReference>
<dbReference type="PANTHER" id="PTHR10693">
    <property type="entry name" value="RAS GTPASE-ACTIVATING PROTEIN-BINDING PROTEIN"/>
    <property type="match status" value="1"/>
</dbReference>
<dbReference type="GO" id="GO:0003729">
    <property type="term" value="F:mRNA binding"/>
    <property type="evidence" value="ECO:0007669"/>
    <property type="project" value="TreeGrafter"/>
</dbReference>
<dbReference type="PROSITE" id="PS50177">
    <property type="entry name" value="NTF2_DOMAIN"/>
    <property type="match status" value="1"/>
</dbReference>
<dbReference type="AlphaFoldDB" id="A0AAQ3Q4H0"/>
<feature type="compositionally biased region" description="Low complexity" evidence="2">
    <location>
        <begin position="171"/>
        <end position="186"/>
    </location>
</feature>
<evidence type="ECO:0000256" key="1">
    <source>
        <dbReference type="PROSITE-ProRule" id="PRU00176"/>
    </source>
</evidence>
<feature type="domain" description="RRM" evidence="3">
    <location>
        <begin position="204"/>
        <end position="281"/>
    </location>
</feature>
<dbReference type="EMBL" id="CP136891">
    <property type="protein sequence ID" value="WOK97448.1"/>
    <property type="molecule type" value="Genomic_DNA"/>
</dbReference>
<gene>
    <name evidence="5" type="ORF">Cni_G06156</name>
</gene>
<reference evidence="5 6" key="1">
    <citation type="submission" date="2023-10" db="EMBL/GenBank/DDBJ databases">
        <title>Chromosome-scale genome assembly provides insights into flower coloration mechanisms of Canna indica.</title>
        <authorList>
            <person name="Li C."/>
        </authorList>
    </citation>
    <scope>NUCLEOTIDE SEQUENCE [LARGE SCALE GENOMIC DNA]</scope>
    <source>
        <tissue evidence="5">Flower</tissue>
    </source>
</reference>
<keyword evidence="1" id="KW-0694">RNA-binding</keyword>
<dbReference type="InterPro" id="IPR039539">
    <property type="entry name" value="Ras_GTPase_bind_prot"/>
</dbReference>